<dbReference type="EMBL" id="UINC01088328">
    <property type="protein sequence ID" value="SVC38447.1"/>
    <property type="molecule type" value="Genomic_DNA"/>
</dbReference>
<accession>A0A382LT23</accession>
<evidence type="ECO:0008006" key="3">
    <source>
        <dbReference type="Google" id="ProtNLM"/>
    </source>
</evidence>
<protein>
    <recommendedName>
        <fullName evidence="3">FeoB-associated Cys-rich membrane protein</fullName>
    </recommendedName>
</protein>
<keyword evidence="1" id="KW-0472">Membrane</keyword>
<sequence>MDIFFVTLGAFGAFIFAMAIGVIIGKRRIKGSCGGPGGCDICGADGGGKQGDNPTCLEHDRAS</sequence>
<organism evidence="2">
    <name type="scientific">marine metagenome</name>
    <dbReference type="NCBI Taxonomy" id="408172"/>
    <lineage>
        <taxon>unclassified sequences</taxon>
        <taxon>metagenomes</taxon>
        <taxon>ecological metagenomes</taxon>
    </lineage>
</organism>
<evidence type="ECO:0000313" key="2">
    <source>
        <dbReference type="EMBL" id="SVC38447.1"/>
    </source>
</evidence>
<proteinExistence type="predicted"/>
<gene>
    <name evidence="2" type="ORF">METZ01_LOCUS291301</name>
</gene>
<keyword evidence="1" id="KW-1133">Transmembrane helix</keyword>
<feature type="transmembrane region" description="Helical" evidence="1">
    <location>
        <begin position="6"/>
        <end position="24"/>
    </location>
</feature>
<name>A0A382LT23_9ZZZZ</name>
<reference evidence="2" key="1">
    <citation type="submission" date="2018-05" db="EMBL/GenBank/DDBJ databases">
        <authorList>
            <person name="Lanie J.A."/>
            <person name="Ng W.-L."/>
            <person name="Kazmierczak K.M."/>
            <person name="Andrzejewski T.M."/>
            <person name="Davidsen T.M."/>
            <person name="Wayne K.J."/>
            <person name="Tettelin H."/>
            <person name="Glass J.I."/>
            <person name="Rusch D."/>
            <person name="Podicherti R."/>
            <person name="Tsui H.-C.T."/>
            <person name="Winkler M.E."/>
        </authorList>
    </citation>
    <scope>NUCLEOTIDE SEQUENCE</scope>
</reference>
<evidence type="ECO:0000256" key="1">
    <source>
        <dbReference type="SAM" id="Phobius"/>
    </source>
</evidence>
<keyword evidence="1" id="KW-0812">Transmembrane</keyword>
<dbReference type="AlphaFoldDB" id="A0A382LT23"/>